<organism evidence="2 3">
    <name type="scientific">Apiospora saccharicola</name>
    <dbReference type="NCBI Taxonomy" id="335842"/>
    <lineage>
        <taxon>Eukaryota</taxon>
        <taxon>Fungi</taxon>
        <taxon>Dikarya</taxon>
        <taxon>Ascomycota</taxon>
        <taxon>Pezizomycotina</taxon>
        <taxon>Sordariomycetes</taxon>
        <taxon>Xylariomycetidae</taxon>
        <taxon>Amphisphaeriales</taxon>
        <taxon>Apiosporaceae</taxon>
        <taxon>Apiospora</taxon>
    </lineage>
</organism>
<dbReference type="EMBL" id="JAQQWM010000009">
    <property type="protein sequence ID" value="KAK8045934.1"/>
    <property type="molecule type" value="Genomic_DNA"/>
</dbReference>
<comment type="caution">
    <text evidence="2">The sequence shown here is derived from an EMBL/GenBank/DDBJ whole genome shotgun (WGS) entry which is preliminary data.</text>
</comment>
<feature type="region of interest" description="Disordered" evidence="1">
    <location>
        <begin position="69"/>
        <end position="93"/>
    </location>
</feature>
<proteinExistence type="predicted"/>
<evidence type="ECO:0000313" key="2">
    <source>
        <dbReference type="EMBL" id="KAK8045934.1"/>
    </source>
</evidence>
<protein>
    <submittedName>
        <fullName evidence="2">Uncharacterized protein</fullName>
    </submittedName>
</protein>
<name>A0ABR1TJN0_9PEZI</name>
<feature type="compositionally biased region" description="Low complexity" evidence="1">
    <location>
        <begin position="80"/>
        <end position="89"/>
    </location>
</feature>
<reference evidence="2 3" key="1">
    <citation type="submission" date="2023-01" db="EMBL/GenBank/DDBJ databases">
        <title>Analysis of 21 Apiospora genomes using comparative genomics revels a genus with tremendous synthesis potential of carbohydrate active enzymes and secondary metabolites.</title>
        <authorList>
            <person name="Sorensen T."/>
        </authorList>
    </citation>
    <scope>NUCLEOTIDE SEQUENCE [LARGE SCALE GENOMIC DNA]</scope>
    <source>
        <strain evidence="2 3">CBS 83171</strain>
    </source>
</reference>
<feature type="compositionally biased region" description="Basic and acidic residues" evidence="1">
    <location>
        <begin position="69"/>
        <end position="79"/>
    </location>
</feature>
<accession>A0ABR1TJN0</accession>
<keyword evidence="3" id="KW-1185">Reference proteome</keyword>
<gene>
    <name evidence="2" type="ORF">PG996_013998</name>
</gene>
<sequence>MNLSYIEPPRNGKIQQLALHYDLAHEVLRDFISNRLAFRLEMGSMPMAFPNLRTFQIYADWIGPGLEPSDRPAKGRVDETTTATTTTTTRDLSSPTTEKYAHWIDLLERYADGYQMSGPGVLLLTGHQVWHHSSACWLLLRELQAAHRAHESCGVPGQIQLFGTPIFGVEWI</sequence>
<evidence type="ECO:0000313" key="3">
    <source>
        <dbReference type="Proteomes" id="UP001446871"/>
    </source>
</evidence>
<evidence type="ECO:0000256" key="1">
    <source>
        <dbReference type="SAM" id="MobiDB-lite"/>
    </source>
</evidence>
<dbReference type="Proteomes" id="UP001446871">
    <property type="component" value="Unassembled WGS sequence"/>
</dbReference>